<dbReference type="AlphaFoldDB" id="A0AAV8V4I5"/>
<name>A0AAV8V4I5_9CUCU</name>
<keyword evidence="2" id="KW-1185">Reference proteome</keyword>
<comment type="caution">
    <text evidence="1">The sequence shown here is derived from an EMBL/GenBank/DDBJ whole genome shotgun (WGS) entry which is preliminary data.</text>
</comment>
<dbReference type="Proteomes" id="UP001159042">
    <property type="component" value="Unassembled WGS sequence"/>
</dbReference>
<gene>
    <name evidence="1" type="ORF">NQ315_011224</name>
</gene>
<dbReference type="EMBL" id="JANEYG010000875">
    <property type="protein sequence ID" value="KAJ8909238.1"/>
    <property type="molecule type" value="Genomic_DNA"/>
</dbReference>
<proteinExistence type="predicted"/>
<reference evidence="1 2" key="1">
    <citation type="journal article" date="2023" name="Insect Mol. Biol.">
        <title>Genome sequencing provides insights into the evolution of gene families encoding plant cell wall-degrading enzymes in longhorned beetles.</title>
        <authorList>
            <person name="Shin N.R."/>
            <person name="Okamura Y."/>
            <person name="Kirsch R."/>
            <person name="Pauchet Y."/>
        </authorList>
    </citation>
    <scope>NUCLEOTIDE SEQUENCE [LARGE SCALE GENOMIC DNA]</scope>
    <source>
        <strain evidence="1">EAD_L_NR</strain>
    </source>
</reference>
<sequence length="115" mass="13561">MIDINIKIFGNTAFVAMHSIRIPLTSTFSMCDFVGFKDAFNRVYSELDHLSSLNKLGVPTENWDFYLMFNLALKLDNKTRDEWEAYRIDGEIPTFAEFKVFLINWISKRDTYRVM</sequence>
<evidence type="ECO:0000313" key="2">
    <source>
        <dbReference type="Proteomes" id="UP001159042"/>
    </source>
</evidence>
<accession>A0AAV8V4I5</accession>
<protein>
    <submittedName>
        <fullName evidence="1">Uncharacterized protein</fullName>
    </submittedName>
</protein>
<organism evidence="1 2">
    <name type="scientific">Exocentrus adspersus</name>
    <dbReference type="NCBI Taxonomy" id="1586481"/>
    <lineage>
        <taxon>Eukaryota</taxon>
        <taxon>Metazoa</taxon>
        <taxon>Ecdysozoa</taxon>
        <taxon>Arthropoda</taxon>
        <taxon>Hexapoda</taxon>
        <taxon>Insecta</taxon>
        <taxon>Pterygota</taxon>
        <taxon>Neoptera</taxon>
        <taxon>Endopterygota</taxon>
        <taxon>Coleoptera</taxon>
        <taxon>Polyphaga</taxon>
        <taxon>Cucujiformia</taxon>
        <taxon>Chrysomeloidea</taxon>
        <taxon>Cerambycidae</taxon>
        <taxon>Lamiinae</taxon>
        <taxon>Acanthocinini</taxon>
        <taxon>Exocentrus</taxon>
    </lineage>
</organism>
<evidence type="ECO:0000313" key="1">
    <source>
        <dbReference type="EMBL" id="KAJ8909238.1"/>
    </source>
</evidence>